<proteinExistence type="predicted"/>
<evidence type="ECO:0000313" key="2">
    <source>
        <dbReference type="Proteomes" id="UP000645217"/>
    </source>
</evidence>
<dbReference type="Proteomes" id="UP000645217">
    <property type="component" value="Unassembled WGS sequence"/>
</dbReference>
<gene>
    <name evidence="1" type="ORF">GCM10007964_17730</name>
</gene>
<keyword evidence="2" id="KW-1185">Reference proteome</keyword>
<evidence type="ECO:0008006" key="3">
    <source>
        <dbReference type="Google" id="ProtNLM"/>
    </source>
</evidence>
<dbReference type="EMBL" id="BMNT01000008">
    <property type="protein sequence ID" value="GGK75368.1"/>
    <property type="molecule type" value="Genomic_DNA"/>
</dbReference>
<evidence type="ECO:0000313" key="1">
    <source>
        <dbReference type="EMBL" id="GGK75368.1"/>
    </source>
</evidence>
<organism evidence="1 2">
    <name type="scientific">Sphaerisporangium melleum</name>
    <dbReference type="NCBI Taxonomy" id="321316"/>
    <lineage>
        <taxon>Bacteria</taxon>
        <taxon>Bacillati</taxon>
        <taxon>Actinomycetota</taxon>
        <taxon>Actinomycetes</taxon>
        <taxon>Streptosporangiales</taxon>
        <taxon>Streptosporangiaceae</taxon>
        <taxon>Sphaerisporangium</taxon>
    </lineage>
</organism>
<name>A0A917VG46_9ACTN</name>
<comment type="caution">
    <text evidence="1">The sequence shown here is derived from an EMBL/GenBank/DDBJ whole genome shotgun (WGS) entry which is preliminary data.</text>
</comment>
<sequence length="169" mass="18533">MDNASLPAADARTFLPDDDPRTRAAIVDLVGELGRQQQPVGHRPALLTGPDGASPLPLPAQVHEALLQIVEVLSQVLAVTVAPQHMTMSTYEAANLLGVSRSTMLRLLGNSGLPPERVKSRSAAHRQVRLEDVLAIRENRRVERRRLLTELTTDSVDAGMYDKRADEFK</sequence>
<reference evidence="1" key="2">
    <citation type="submission" date="2020-09" db="EMBL/GenBank/DDBJ databases">
        <authorList>
            <person name="Sun Q."/>
            <person name="Ohkuma M."/>
        </authorList>
    </citation>
    <scope>NUCLEOTIDE SEQUENCE</scope>
    <source>
        <strain evidence="1">JCM 13064</strain>
    </source>
</reference>
<dbReference type="AlphaFoldDB" id="A0A917VG46"/>
<protein>
    <recommendedName>
        <fullName evidence="3">Helix-turn-helix domain-containing protein</fullName>
    </recommendedName>
</protein>
<accession>A0A917VG46</accession>
<reference evidence="1" key="1">
    <citation type="journal article" date="2014" name="Int. J. Syst. Evol. Microbiol.">
        <title>Complete genome sequence of Corynebacterium casei LMG S-19264T (=DSM 44701T), isolated from a smear-ripened cheese.</title>
        <authorList>
            <consortium name="US DOE Joint Genome Institute (JGI-PGF)"/>
            <person name="Walter F."/>
            <person name="Albersmeier A."/>
            <person name="Kalinowski J."/>
            <person name="Ruckert C."/>
        </authorList>
    </citation>
    <scope>NUCLEOTIDE SEQUENCE</scope>
    <source>
        <strain evidence="1">JCM 13064</strain>
    </source>
</reference>
<dbReference type="RefSeq" id="WP_189162468.1">
    <property type="nucleotide sequence ID" value="NZ_BMNT01000008.1"/>
</dbReference>